<proteinExistence type="predicted"/>
<dbReference type="InterPro" id="IPR029071">
    <property type="entry name" value="Ubiquitin-like_domsf"/>
</dbReference>
<reference evidence="1 2" key="1">
    <citation type="journal article" date="2017" name="Int. J. Parasitol.">
        <title>The genome of the protozoan parasite Cystoisospora suis and a reverse vaccinology approach to identify vaccine candidates.</title>
        <authorList>
            <person name="Palmieri N."/>
            <person name="Shrestha A."/>
            <person name="Ruttkowski B."/>
            <person name="Beck T."/>
            <person name="Vogl C."/>
            <person name="Tomley F."/>
            <person name="Blake D.P."/>
            <person name="Joachim A."/>
        </authorList>
    </citation>
    <scope>NUCLEOTIDE SEQUENCE [LARGE SCALE GENOMIC DNA]</scope>
    <source>
        <strain evidence="1 2">Wien I</strain>
    </source>
</reference>
<dbReference type="AlphaFoldDB" id="A0A2C6L785"/>
<evidence type="ECO:0000313" key="2">
    <source>
        <dbReference type="Proteomes" id="UP000221165"/>
    </source>
</evidence>
<dbReference type="OrthoDB" id="409554at2759"/>
<accession>A0A2C6L785</accession>
<name>A0A2C6L785_9APIC</name>
<sequence>MMSPAAQAAAGATARASVALPGNLVCRAGVHAGGEGTVRMGVKGKSIWSCLGTFIRQRAGRLYDSFYYSQGSTKYVLALFFPAAMFYTRFRADTKLGYHVFISEESIYPDYSHRYFDTKWTNGRKLYLDDDISVSQLKRQIYEAEATPPEDVKVGCRGRVFEDSDNLAMAVRAFCRRDPRILLFKDDL</sequence>
<keyword evidence="2" id="KW-1185">Reference proteome</keyword>
<dbReference type="GeneID" id="94426374"/>
<dbReference type="Proteomes" id="UP000221165">
    <property type="component" value="Unassembled WGS sequence"/>
</dbReference>
<gene>
    <name evidence="1" type="ORF">CSUI_002965</name>
</gene>
<protein>
    <submittedName>
        <fullName evidence="1">Uncharacterized protein</fullName>
    </submittedName>
</protein>
<comment type="caution">
    <text evidence="1">The sequence shown here is derived from an EMBL/GenBank/DDBJ whole genome shotgun (WGS) entry which is preliminary data.</text>
</comment>
<dbReference type="CDD" id="cd17039">
    <property type="entry name" value="Ubl_ubiquitin_like"/>
    <property type="match status" value="1"/>
</dbReference>
<dbReference type="SUPFAM" id="SSF54236">
    <property type="entry name" value="Ubiquitin-like"/>
    <property type="match status" value="1"/>
</dbReference>
<dbReference type="VEuPathDB" id="ToxoDB:CSUI_002965"/>
<dbReference type="EMBL" id="MIGC01001248">
    <property type="protein sequence ID" value="PHJ23183.1"/>
    <property type="molecule type" value="Genomic_DNA"/>
</dbReference>
<organism evidence="1 2">
    <name type="scientific">Cystoisospora suis</name>
    <dbReference type="NCBI Taxonomy" id="483139"/>
    <lineage>
        <taxon>Eukaryota</taxon>
        <taxon>Sar</taxon>
        <taxon>Alveolata</taxon>
        <taxon>Apicomplexa</taxon>
        <taxon>Conoidasida</taxon>
        <taxon>Coccidia</taxon>
        <taxon>Eucoccidiorida</taxon>
        <taxon>Eimeriorina</taxon>
        <taxon>Sarcocystidae</taxon>
        <taxon>Cystoisospora</taxon>
    </lineage>
</organism>
<dbReference type="RefSeq" id="XP_067924860.1">
    <property type="nucleotide sequence ID" value="XM_068063163.1"/>
</dbReference>
<evidence type="ECO:0000313" key="1">
    <source>
        <dbReference type="EMBL" id="PHJ23183.1"/>
    </source>
</evidence>